<dbReference type="SMART" id="SM00065">
    <property type="entry name" value="GAF"/>
    <property type="match status" value="1"/>
</dbReference>
<dbReference type="InterPro" id="IPR003661">
    <property type="entry name" value="HisK_dim/P_dom"/>
</dbReference>
<evidence type="ECO:0000256" key="2">
    <source>
        <dbReference type="ARBA" id="ARBA00001968"/>
    </source>
</evidence>
<name>A0A919S3P1_9ACTN</name>
<feature type="coiled-coil region" evidence="12">
    <location>
        <begin position="240"/>
        <end position="274"/>
    </location>
</feature>
<dbReference type="EMBL" id="BOQL01000001">
    <property type="protein sequence ID" value="GIM62909.1"/>
    <property type="molecule type" value="Genomic_DNA"/>
</dbReference>
<evidence type="ECO:0000256" key="10">
    <source>
        <dbReference type="ARBA" id="ARBA00023012"/>
    </source>
</evidence>
<dbReference type="SUPFAM" id="SSF55874">
    <property type="entry name" value="ATPase domain of HSP90 chaperone/DNA topoisomerase II/histidine kinase"/>
    <property type="match status" value="1"/>
</dbReference>
<dbReference type="InterPro" id="IPR005467">
    <property type="entry name" value="His_kinase_dom"/>
</dbReference>
<feature type="domain" description="Histidine kinase" evidence="14">
    <location>
        <begin position="446"/>
        <end position="663"/>
    </location>
</feature>
<dbReference type="AlphaFoldDB" id="A0A919S3P1"/>
<dbReference type="InterPro" id="IPR036890">
    <property type="entry name" value="HATPase_C_sf"/>
</dbReference>
<evidence type="ECO:0000259" key="14">
    <source>
        <dbReference type="PROSITE" id="PS50109"/>
    </source>
</evidence>
<dbReference type="PANTHER" id="PTHR43711:SF1">
    <property type="entry name" value="HISTIDINE KINASE 1"/>
    <property type="match status" value="1"/>
</dbReference>
<dbReference type="Pfam" id="PF02518">
    <property type="entry name" value="HATPase_c"/>
    <property type="match status" value="1"/>
</dbReference>
<dbReference type="CDD" id="cd00082">
    <property type="entry name" value="HisKA"/>
    <property type="match status" value="1"/>
</dbReference>
<evidence type="ECO:0000256" key="8">
    <source>
        <dbReference type="ARBA" id="ARBA00022777"/>
    </source>
</evidence>
<dbReference type="InterPro" id="IPR003018">
    <property type="entry name" value="GAF"/>
</dbReference>
<evidence type="ECO:0000256" key="7">
    <source>
        <dbReference type="ARBA" id="ARBA00022692"/>
    </source>
</evidence>
<keyword evidence="9 13" id="KW-1133">Transmembrane helix</keyword>
<evidence type="ECO:0000259" key="15">
    <source>
        <dbReference type="PROSITE" id="PS50885"/>
    </source>
</evidence>
<dbReference type="FunFam" id="1.10.287.130:FF:000001">
    <property type="entry name" value="Two-component sensor histidine kinase"/>
    <property type="match status" value="1"/>
</dbReference>
<reference evidence="16" key="1">
    <citation type="submission" date="2021-03" db="EMBL/GenBank/DDBJ databases">
        <title>Whole genome shotgun sequence of Actinoplanes auranticolor NBRC 12245.</title>
        <authorList>
            <person name="Komaki H."/>
            <person name="Tamura T."/>
        </authorList>
    </citation>
    <scope>NUCLEOTIDE SEQUENCE</scope>
    <source>
        <strain evidence="16">NBRC 12245</strain>
    </source>
</reference>
<dbReference type="Gene3D" id="3.30.565.10">
    <property type="entry name" value="Histidine kinase-like ATPase, C-terminal domain"/>
    <property type="match status" value="1"/>
</dbReference>
<accession>A0A919S3P1</accession>
<feature type="transmembrane region" description="Helical" evidence="13">
    <location>
        <begin position="173"/>
        <end position="200"/>
    </location>
</feature>
<dbReference type="SMART" id="SM00388">
    <property type="entry name" value="HisKA"/>
    <property type="match status" value="1"/>
</dbReference>
<dbReference type="GO" id="GO:0005886">
    <property type="term" value="C:plasma membrane"/>
    <property type="evidence" value="ECO:0007669"/>
    <property type="project" value="UniProtKB-SubCell"/>
</dbReference>
<dbReference type="Pfam" id="PF00672">
    <property type="entry name" value="HAMP"/>
    <property type="match status" value="1"/>
</dbReference>
<dbReference type="Proteomes" id="UP000681340">
    <property type="component" value="Unassembled WGS sequence"/>
</dbReference>
<feature type="domain" description="HAMP" evidence="15">
    <location>
        <begin position="203"/>
        <end position="256"/>
    </location>
</feature>
<comment type="cofactor">
    <cofactor evidence="2">
        <name>a divalent metal cation</name>
        <dbReference type="ChEBI" id="CHEBI:60240"/>
    </cofactor>
</comment>
<dbReference type="SUPFAM" id="SSF55781">
    <property type="entry name" value="GAF domain-like"/>
    <property type="match status" value="1"/>
</dbReference>
<dbReference type="InterPro" id="IPR036097">
    <property type="entry name" value="HisK_dim/P_sf"/>
</dbReference>
<evidence type="ECO:0000256" key="6">
    <source>
        <dbReference type="ARBA" id="ARBA00022679"/>
    </source>
</evidence>
<dbReference type="PANTHER" id="PTHR43711">
    <property type="entry name" value="TWO-COMPONENT HISTIDINE KINASE"/>
    <property type="match status" value="1"/>
</dbReference>
<keyword evidence="6" id="KW-0808">Transferase</keyword>
<dbReference type="GO" id="GO:0000155">
    <property type="term" value="F:phosphorelay sensor kinase activity"/>
    <property type="evidence" value="ECO:0007669"/>
    <property type="project" value="InterPro"/>
</dbReference>
<dbReference type="SMART" id="SM00304">
    <property type="entry name" value="HAMP"/>
    <property type="match status" value="1"/>
</dbReference>
<dbReference type="SUPFAM" id="SSF158472">
    <property type="entry name" value="HAMP domain-like"/>
    <property type="match status" value="1"/>
</dbReference>
<gene>
    <name evidence="16" type="ORF">Aau02nite_00610</name>
</gene>
<comment type="caution">
    <text evidence="16">The sequence shown here is derived from an EMBL/GenBank/DDBJ whole genome shotgun (WGS) entry which is preliminary data.</text>
</comment>
<keyword evidence="17" id="KW-1185">Reference proteome</keyword>
<evidence type="ECO:0000256" key="11">
    <source>
        <dbReference type="ARBA" id="ARBA00023136"/>
    </source>
</evidence>
<feature type="transmembrane region" description="Helical" evidence="13">
    <location>
        <begin position="15"/>
        <end position="35"/>
    </location>
</feature>
<dbReference type="Pfam" id="PF00512">
    <property type="entry name" value="HisKA"/>
    <property type="match status" value="1"/>
</dbReference>
<dbReference type="EC" id="2.7.13.3" evidence="4"/>
<evidence type="ECO:0000313" key="16">
    <source>
        <dbReference type="EMBL" id="GIM62909.1"/>
    </source>
</evidence>
<dbReference type="FunFam" id="3.30.565.10:FF:000006">
    <property type="entry name" value="Sensor histidine kinase WalK"/>
    <property type="match status" value="1"/>
</dbReference>
<dbReference type="Gene3D" id="1.10.287.130">
    <property type="match status" value="1"/>
</dbReference>
<dbReference type="PROSITE" id="PS50885">
    <property type="entry name" value="HAMP"/>
    <property type="match status" value="1"/>
</dbReference>
<dbReference type="RefSeq" id="WP_212986228.1">
    <property type="nucleotide sequence ID" value="NZ_BAABEA010000029.1"/>
</dbReference>
<dbReference type="Gene3D" id="3.30.450.40">
    <property type="match status" value="1"/>
</dbReference>
<evidence type="ECO:0000256" key="4">
    <source>
        <dbReference type="ARBA" id="ARBA00012438"/>
    </source>
</evidence>
<keyword evidence="12" id="KW-0175">Coiled coil</keyword>
<comment type="subcellular location">
    <subcellularLocation>
        <location evidence="3">Cell membrane</location>
    </subcellularLocation>
</comment>
<evidence type="ECO:0000313" key="17">
    <source>
        <dbReference type="Proteomes" id="UP000681340"/>
    </source>
</evidence>
<evidence type="ECO:0000256" key="9">
    <source>
        <dbReference type="ARBA" id="ARBA00022989"/>
    </source>
</evidence>
<evidence type="ECO:0000256" key="3">
    <source>
        <dbReference type="ARBA" id="ARBA00004236"/>
    </source>
</evidence>
<dbReference type="InterPro" id="IPR007891">
    <property type="entry name" value="CHASE3"/>
</dbReference>
<dbReference type="GO" id="GO:0005509">
    <property type="term" value="F:calcium ion binding"/>
    <property type="evidence" value="ECO:0007669"/>
    <property type="project" value="UniProtKB-ARBA"/>
</dbReference>
<sequence>MRRDPTVGRLLTRSFAVLVALIVCSGVAEMTTVLVQHRVVRELSTHVQPLELANARLRAVLGDAQRGLRGYLLTGDGQVLDTYLVARSEYTQASLNLQGLATAAEEPAVEAQLARADVWWALAEQQRRAPPRSDDAADYVTEGKLLFQAFVSENEAFDRALARRVATLQRRSSWLGGATVVMVLVLTLVAAAAAGIMALVTTRRITRPLGGVVRVLDERGAGRLDARADTGRGPTEIRAVAAAVNAMADERERIRAAERDVARLRSEVRELGYRIRAHLRVRDAIGEAIRGLAGTMNADHVLVRMAPGQTDVPQHASLGDEHVDGRLAALAACDVGWLSGGDVWTTDDAAPAGDVQPPEAEIRACAEVGAEAVLTVAVSVGEECLGALTLLRDHGPAFTPVDVRLVEVVAADLGRGVHLARLYEREQHLVARLQELDTAKTDFMSTVSHELRTPLTSISGYVELLLDAEAGELNAPQGKMLDVIGRNTRRLRDLIEEMLILSKIESGAFSTSREPVDLASLVEHAVEVIAPAAAKAEVTLHIAVDGPLPLHADPDQLDRVLMNLLANAVKFTSGGGEVRVTAHRDGTEIVLVVADTGMGIPAAEQKALFTRFFRASNAVRQAVPGTGLGLAIVSTVVDNHDGHIEVQSTEGAGTTFTIRLPAA</sequence>
<comment type="catalytic activity">
    <reaction evidence="1">
        <text>ATP + protein L-histidine = ADP + protein N-phospho-L-histidine.</text>
        <dbReference type="EC" id="2.7.13.3"/>
    </reaction>
</comment>
<evidence type="ECO:0000256" key="12">
    <source>
        <dbReference type="SAM" id="Coils"/>
    </source>
</evidence>
<proteinExistence type="predicted"/>
<evidence type="ECO:0000256" key="13">
    <source>
        <dbReference type="SAM" id="Phobius"/>
    </source>
</evidence>
<dbReference type="InterPro" id="IPR029016">
    <property type="entry name" value="GAF-like_dom_sf"/>
</dbReference>
<dbReference type="Gene3D" id="6.10.340.10">
    <property type="match status" value="1"/>
</dbReference>
<dbReference type="InterPro" id="IPR004358">
    <property type="entry name" value="Sig_transdc_His_kin-like_C"/>
</dbReference>
<dbReference type="InterPro" id="IPR003660">
    <property type="entry name" value="HAMP_dom"/>
</dbReference>
<dbReference type="SMART" id="SM00387">
    <property type="entry name" value="HATPase_c"/>
    <property type="match status" value="1"/>
</dbReference>
<keyword evidence="10" id="KW-0902">Two-component regulatory system</keyword>
<keyword evidence="8" id="KW-0418">Kinase</keyword>
<evidence type="ECO:0000256" key="1">
    <source>
        <dbReference type="ARBA" id="ARBA00000085"/>
    </source>
</evidence>
<keyword evidence="11 13" id="KW-0472">Membrane</keyword>
<dbReference type="InterPro" id="IPR003594">
    <property type="entry name" value="HATPase_dom"/>
</dbReference>
<keyword evidence="5" id="KW-0597">Phosphoprotein</keyword>
<evidence type="ECO:0000256" key="5">
    <source>
        <dbReference type="ARBA" id="ARBA00022553"/>
    </source>
</evidence>
<dbReference type="PROSITE" id="PS50109">
    <property type="entry name" value="HIS_KIN"/>
    <property type="match status" value="1"/>
</dbReference>
<protein>
    <recommendedName>
        <fullName evidence="4">histidine kinase</fullName>
        <ecNumber evidence="4">2.7.13.3</ecNumber>
    </recommendedName>
</protein>
<dbReference type="SUPFAM" id="SSF47384">
    <property type="entry name" value="Homodimeric domain of signal transducing histidine kinase"/>
    <property type="match status" value="1"/>
</dbReference>
<keyword evidence="7 13" id="KW-0812">Transmembrane</keyword>
<dbReference type="PRINTS" id="PR00344">
    <property type="entry name" value="BCTRLSENSOR"/>
</dbReference>
<organism evidence="16 17">
    <name type="scientific">Actinoplanes auranticolor</name>
    <dbReference type="NCBI Taxonomy" id="47988"/>
    <lineage>
        <taxon>Bacteria</taxon>
        <taxon>Bacillati</taxon>
        <taxon>Actinomycetota</taxon>
        <taxon>Actinomycetes</taxon>
        <taxon>Micromonosporales</taxon>
        <taxon>Micromonosporaceae</taxon>
        <taxon>Actinoplanes</taxon>
    </lineage>
</organism>
<dbReference type="Pfam" id="PF05227">
    <property type="entry name" value="CHASE3"/>
    <property type="match status" value="1"/>
</dbReference>
<dbReference type="InterPro" id="IPR050736">
    <property type="entry name" value="Sensor_HK_Regulatory"/>
</dbReference>